<keyword evidence="12" id="KW-0961">Cell wall biogenesis/degradation</keyword>
<evidence type="ECO:0000256" key="4">
    <source>
        <dbReference type="ARBA" id="ARBA00022519"/>
    </source>
</evidence>
<dbReference type="InterPro" id="IPR017790">
    <property type="entry name" value="Penicillin-binding_protein_2"/>
</dbReference>
<reference evidence="17" key="1">
    <citation type="submission" date="2017-09" db="EMBL/GenBank/DDBJ databases">
        <title>Depth-based differentiation of microbial function through sediment-hosted aquifers and enrichment of novel symbionts in the deep terrestrial subsurface.</title>
        <authorList>
            <person name="Probst A.J."/>
            <person name="Ladd B."/>
            <person name="Jarett J.K."/>
            <person name="Geller-Mcgrath D.E."/>
            <person name="Sieber C.M.K."/>
            <person name="Emerson J.B."/>
            <person name="Anantharaman K."/>
            <person name="Thomas B.C."/>
            <person name="Malmstrom R."/>
            <person name="Stieglmeier M."/>
            <person name="Klingl A."/>
            <person name="Woyke T."/>
            <person name="Ryan C.M."/>
            <person name="Banfield J.F."/>
        </authorList>
    </citation>
    <scope>NUCLEOTIDE SEQUENCE [LARGE SCALE GENOMIC DNA]</scope>
</reference>
<dbReference type="PANTHER" id="PTHR30627">
    <property type="entry name" value="PEPTIDOGLYCAN D,D-TRANSPEPTIDASE"/>
    <property type="match status" value="1"/>
</dbReference>
<organism evidence="16 17">
    <name type="scientific">Candidatus Nealsonbacteria bacterium CG_4_10_14_0_2_um_filter_40_15</name>
    <dbReference type="NCBI Taxonomy" id="1974682"/>
    <lineage>
        <taxon>Bacteria</taxon>
        <taxon>Candidatus Nealsoniibacteriota</taxon>
    </lineage>
</organism>
<dbReference type="InterPro" id="IPR036138">
    <property type="entry name" value="PBP_dimer_sf"/>
</dbReference>
<evidence type="ECO:0000256" key="2">
    <source>
        <dbReference type="ARBA" id="ARBA00004236"/>
    </source>
</evidence>
<comment type="caution">
    <text evidence="16">The sequence shown here is derived from an EMBL/GenBank/DDBJ whole genome shotgun (WGS) entry which is preliminary data.</text>
</comment>
<keyword evidence="7" id="KW-0378">Hydrolase</keyword>
<evidence type="ECO:0000256" key="12">
    <source>
        <dbReference type="ARBA" id="ARBA00023316"/>
    </source>
</evidence>
<dbReference type="InterPro" id="IPR001460">
    <property type="entry name" value="PCN-bd_Tpept"/>
</dbReference>
<dbReference type="AlphaFoldDB" id="A0A2M7UUE9"/>
<dbReference type="GO" id="GO:0009252">
    <property type="term" value="P:peptidoglycan biosynthetic process"/>
    <property type="evidence" value="ECO:0007669"/>
    <property type="project" value="UniProtKB-KW"/>
</dbReference>
<comment type="subcellular location">
    <subcellularLocation>
        <location evidence="2">Cell membrane</location>
    </subcellularLocation>
    <subcellularLocation>
        <location evidence="1">Membrane</location>
        <topology evidence="1">Single-pass membrane protein</topology>
    </subcellularLocation>
</comment>
<dbReference type="SUPFAM" id="SSF56601">
    <property type="entry name" value="beta-lactamase/transpeptidase-like"/>
    <property type="match status" value="1"/>
</dbReference>
<dbReference type="InterPro" id="IPR012338">
    <property type="entry name" value="Beta-lactam/transpept-like"/>
</dbReference>
<accession>A0A2M7UUE9</accession>
<evidence type="ECO:0000256" key="5">
    <source>
        <dbReference type="ARBA" id="ARBA00022670"/>
    </source>
</evidence>
<evidence type="ECO:0000313" key="17">
    <source>
        <dbReference type="Proteomes" id="UP000229166"/>
    </source>
</evidence>
<keyword evidence="10 13" id="KW-1133">Transmembrane helix</keyword>
<keyword evidence="3" id="KW-1003">Cell membrane</keyword>
<evidence type="ECO:0000256" key="11">
    <source>
        <dbReference type="ARBA" id="ARBA00023136"/>
    </source>
</evidence>
<feature type="domain" description="Penicillin-binding protein transpeptidase" evidence="14">
    <location>
        <begin position="326"/>
        <end position="659"/>
    </location>
</feature>
<dbReference type="EMBL" id="PFOZ01000031">
    <property type="protein sequence ID" value="PIZ87243.1"/>
    <property type="molecule type" value="Genomic_DNA"/>
</dbReference>
<dbReference type="GO" id="GO:0071972">
    <property type="term" value="F:peptidoglycan L,D-transpeptidase activity"/>
    <property type="evidence" value="ECO:0007669"/>
    <property type="project" value="TreeGrafter"/>
</dbReference>
<evidence type="ECO:0000313" key="16">
    <source>
        <dbReference type="EMBL" id="PIZ87243.1"/>
    </source>
</evidence>
<dbReference type="GO" id="GO:0071555">
    <property type="term" value="P:cell wall organization"/>
    <property type="evidence" value="ECO:0007669"/>
    <property type="project" value="UniProtKB-KW"/>
</dbReference>
<dbReference type="InterPro" id="IPR050515">
    <property type="entry name" value="Beta-lactam/transpept"/>
</dbReference>
<dbReference type="Proteomes" id="UP000229166">
    <property type="component" value="Unassembled WGS sequence"/>
</dbReference>
<keyword evidence="11 13" id="KW-0472">Membrane</keyword>
<evidence type="ECO:0000259" key="14">
    <source>
        <dbReference type="Pfam" id="PF00905"/>
    </source>
</evidence>
<dbReference type="GO" id="GO:0008658">
    <property type="term" value="F:penicillin binding"/>
    <property type="evidence" value="ECO:0007669"/>
    <property type="project" value="InterPro"/>
</dbReference>
<name>A0A2M7UUE9_9BACT</name>
<keyword evidence="9" id="KW-0573">Peptidoglycan synthesis</keyword>
<dbReference type="Pfam" id="PF00905">
    <property type="entry name" value="Transpeptidase"/>
    <property type="match status" value="1"/>
</dbReference>
<keyword evidence="5" id="KW-0645">Protease</keyword>
<dbReference type="Gene3D" id="3.90.1310.10">
    <property type="entry name" value="Penicillin-binding protein 2a (Domain 2)"/>
    <property type="match status" value="1"/>
</dbReference>
<gene>
    <name evidence="16" type="primary">mrdA</name>
    <name evidence="16" type="ORF">COX92_01620</name>
</gene>
<protein>
    <submittedName>
        <fullName evidence="16">Penicillin-binding protein 2</fullName>
    </submittedName>
</protein>
<evidence type="ECO:0000256" key="7">
    <source>
        <dbReference type="ARBA" id="ARBA00022801"/>
    </source>
</evidence>
<dbReference type="Pfam" id="PF03717">
    <property type="entry name" value="PBP_dimer"/>
    <property type="match status" value="1"/>
</dbReference>
<evidence type="ECO:0000256" key="8">
    <source>
        <dbReference type="ARBA" id="ARBA00022960"/>
    </source>
</evidence>
<dbReference type="SUPFAM" id="SSF56519">
    <property type="entry name" value="Penicillin binding protein dimerisation domain"/>
    <property type="match status" value="1"/>
</dbReference>
<evidence type="ECO:0000256" key="1">
    <source>
        <dbReference type="ARBA" id="ARBA00004167"/>
    </source>
</evidence>
<dbReference type="GO" id="GO:0005886">
    <property type="term" value="C:plasma membrane"/>
    <property type="evidence" value="ECO:0007669"/>
    <property type="project" value="UniProtKB-SubCell"/>
</dbReference>
<evidence type="ECO:0000256" key="10">
    <source>
        <dbReference type="ARBA" id="ARBA00022989"/>
    </source>
</evidence>
<evidence type="ECO:0000256" key="13">
    <source>
        <dbReference type="SAM" id="Phobius"/>
    </source>
</evidence>
<proteinExistence type="predicted"/>
<keyword evidence="4" id="KW-0997">Cell inner membrane</keyword>
<dbReference type="GO" id="GO:0006508">
    <property type="term" value="P:proteolysis"/>
    <property type="evidence" value="ECO:0007669"/>
    <property type="project" value="UniProtKB-KW"/>
</dbReference>
<dbReference type="GO" id="GO:0009002">
    <property type="term" value="F:serine-type D-Ala-D-Ala carboxypeptidase activity"/>
    <property type="evidence" value="ECO:0007669"/>
    <property type="project" value="InterPro"/>
</dbReference>
<feature type="domain" description="Penicillin-binding protein dimerisation" evidence="15">
    <location>
        <begin position="103"/>
        <end position="283"/>
    </location>
</feature>
<evidence type="ECO:0000256" key="3">
    <source>
        <dbReference type="ARBA" id="ARBA00022475"/>
    </source>
</evidence>
<dbReference type="InterPro" id="IPR005311">
    <property type="entry name" value="PBP_dimer"/>
</dbReference>
<dbReference type="NCBIfam" id="TIGR03423">
    <property type="entry name" value="pbp2_mrdA"/>
    <property type="match status" value="1"/>
</dbReference>
<dbReference type="PANTHER" id="PTHR30627:SF2">
    <property type="entry name" value="PEPTIDOGLYCAN D,D-TRANSPEPTIDASE MRDA"/>
    <property type="match status" value="1"/>
</dbReference>
<keyword evidence="8" id="KW-0133">Cell shape</keyword>
<dbReference type="GO" id="GO:0008360">
    <property type="term" value="P:regulation of cell shape"/>
    <property type="evidence" value="ECO:0007669"/>
    <property type="project" value="UniProtKB-KW"/>
</dbReference>
<evidence type="ECO:0000259" key="15">
    <source>
        <dbReference type="Pfam" id="PF03717"/>
    </source>
</evidence>
<evidence type="ECO:0000256" key="9">
    <source>
        <dbReference type="ARBA" id="ARBA00022984"/>
    </source>
</evidence>
<sequence>MFKKFLTGSKNFDDIELKGEMNSEFIEPHEILLDSLAKKREQELGISEKKLEVLLLRKILHGFYIVSILLILILLAKTFQLQIVEGKNFSILAEGNKFIISQIQAERGVIYDKNLNQLVFNQLSFDLICQKDNLPQDKTERERVIGEVAEIIEEGDEDKSSSSPFVRLRLARVIEESTSTQILIFENLDHQNLILLQTKIKELPGFSVKDNVIREYKDGATFSHLIGYTNKIKSEEMEKAPDFYSVFDYVGRTGIENFYEEALRKNPGKLRIERDAQGNIISQETVSLPESGKSLVLWLDSDLQKKIKEELEKELQIVGAKRAVGIALDPKTGGVLSLVSLPDFDNNLFQKGADPEALSELLKDTSGLNPLFNRAISGGYLTGSTIKPLIASAALEENIISPEKKLDCEGKIVIPNIWDPASPTIKKDWTTHGWTDLRKALAESCNVYFYTVGGGFENQKGLGPTKIKEYLELFGWNQKTGIDLPGEEEGFIPDKEWKKKVWGNDWWDGDTYNLSIGQGFLQITPMEVINSFAAIANGGTLYKPKVVKDIIDGDKKIVEEFKPEIISQNFIDPNNLQIVREGMRQAVTGQSSPQASAVILNSLPVSVAAKTGTAELGGSSYNNWITVFAPYDDPQIVLTLMIENVKGVQAAVLPVARSVLEWYFGSGTTTLPASENEVR</sequence>
<keyword evidence="6 13" id="KW-0812">Transmembrane</keyword>
<evidence type="ECO:0000256" key="6">
    <source>
        <dbReference type="ARBA" id="ARBA00022692"/>
    </source>
</evidence>
<dbReference type="Gene3D" id="3.40.710.10">
    <property type="entry name" value="DD-peptidase/beta-lactamase superfamily"/>
    <property type="match status" value="1"/>
</dbReference>
<feature type="transmembrane region" description="Helical" evidence="13">
    <location>
        <begin position="59"/>
        <end position="79"/>
    </location>
</feature>